<sequence length="67" mass="7813">MPTFSTLKPELKKEIKDIINLAIQENINNEELTAKCKSFFESVFSDNNKSCIDECYQILFILCETEF</sequence>
<gene>
    <name evidence="1" type="ORF">RBEAN4_1123</name>
</gene>
<reference evidence="1 2" key="1">
    <citation type="submission" date="2015-02" db="EMBL/GenBank/DDBJ databases">
        <title>Genome Sequencing of Rickettsiales.</title>
        <authorList>
            <person name="Daugherty S.C."/>
            <person name="Su Q."/>
            <person name="Abolude K."/>
            <person name="Beier-Sexton M."/>
            <person name="Carlyon J.A."/>
            <person name="Carter R."/>
            <person name="Day N.P."/>
            <person name="Dumler S.J."/>
            <person name="Dyachenko V."/>
            <person name="Godinez A."/>
            <person name="Kurtti T.J."/>
            <person name="Lichay M."/>
            <person name="Mullins K.E."/>
            <person name="Ott S."/>
            <person name="Pappas-Brown V."/>
            <person name="Paris D.H."/>
            <person name="Patel P."/>
            <person name="Richards A.L."/>
            <person name="Sadzewicz L."/>
            <person name="Sears K."/>
            <person name="Seidman D."/>
            <person name="Sengamalay N."/>
            <person name="Stenos J."/>
            <person name="Tallon L.J."/>
            <person name="Vincent G."/>
            <person name="Fraser C.M."/>
            <person name="Munderloh U."/>
            <person name="Dunning-Hotopp J.C."/>
        </authorList>
    </citation>
    <scope>NUCLEOTIDE SEQUENCE [LARGE SCALE GENOMIC DNA]</scope>
    <source>
        <strain evidence="1 2">RML An4</strain>
    </source>
</reference>
<dbReference type="EMBL" id="LAOI01000001">
    <property type="protein sequence ID" value="KJV90121.1"/>
    <property type="molecule type" value="Genomic_DNA"/>
</dbReference>
<keyword evidence="2" id="KW-1185">Reference proteome</keyword>
<name>A0A0F3QDA6_RICBE</name>
<proteinExistence type="predicted"/>
<evidence type="ECO:0000313" key="2">
    <source>
        <dbReference type="Proteomes" id="UP000033661"/>
    </source>
</evidence>
<organism evidence="1 2">
    <name type="scientific">Rickettsia bellii str. RML An4</name>
    <dbReference type="NCBI Taxonomy" id="1359193"/>
    <lineage>
        <taxon>Bacteria</taxon>
        <taxon>Pseudomonadati</taxon>
        <taxon>Pseudomonadota</taxon>
        <taxon>Alphaproteobacteria</taxon>
        <taxon>Rickettsiales</taxon>
        <taxon>Rickettsiaceae</taxon>
        <taxon>Rickettsieae</taxon>
        <taxon>Rickettsia</taxon>
        <taxon>belli group</taxon>
    </lineage>
</organism>
<dbReference type="AlphaFoldDB" id="A0A0F3QDA6"/>
<comment type="caution">
    <text evidence="1">The sequence shown here is derived from an EMBL/GenBank/DDBJ whole genome shotgun (WGS) entry which is preliminary data.</text>
</comment>
<protein>
    <submittedName>
        <fullName evidence="1">Uncharacterized protein</fullName>
    </submittedName>
</protein>
<accession>A0A0F3QDA6</accession>
<dbReference type="RefSeq" id="WP_012152101.1">
    <property type="nucleotide sequence ID" value="NZ_LAOI01000001.1"/>
</dbReference>
<dbReference type="Proteomes" id="UP000033661">
    <property type="component" value="Unassembled WGS sequence"/>
</dbReference>
<dbReference type="PATRIC" id="fig|1359193.3.peg.1084"/>
<evidence type="ECO:0000313" key="1">
    <source>
        <dbReference type="EMBL" id="KJV90121.1"/>
    </source>
</evidence>